<dbReference type="Gene3D" id="3.40.50.1820">
    <property type="entry name" value="alpha/beta hydrolase"/>
    <property type="match status" value="1"/>
</dbReference>
<organism evidence="3 4">
    <name type="scientific">Actinosynnema pretiosum subsp. pretiosum</name>
    <dbReference type="NCBI Taxonomy" id="103721"/>
    <lineage>
        <taxon>Bacteria</taxon>
        <taxon>Bacillati</taxon>
        <taxon>Actinomycetota</taxon>
        <taxon>Actinomycetes</taxon>
        <taxon>Pseudonocardiales</taxon>
        <taxon>Pseudonocardiaceae</taxon>
        <taxon>Actinosynnema</taxon>
    </lineage>
</organism>
<dbReference type="SUPFAM" id="SSF53474">
    <property type="entry name" value="alpha/beta-Hydrolases"/>
    <property type="match status" value="1"/>
</dbReference>
<sequence length="304" mass="32213">MSLLSRPAVADAVARRLKSFMTPRGDPATPYLGARGRVGQVVVPTRHGDVPCAVYHPPADVAPAGSGVYLNLHGGGFAIGYPGQDDSWCRYLAAETGVVVLNADYATSPEHRFPVPVEQTYDVLAWAAGPDRDWDGSRLCVGGQSAGGSLAAGAARLALERGGPAVALQVLHYAPLDLVTPGKDKRLAGPRSMLRPWMAEVFDTAYIPDPEVRRDRLASPAWGDNAVGVEGIAPAVVITCEHDRLRDEGVAYARALDAAGALAEHHEVRGYDHGYNFRGGAPREVVDAVYARIAGHVRRAVGEG</sequence>
<dbReference type="AlphaFoldDB" id="A0AA45L9S8"/>
<dbReference type="PANTHER" id="PTHR48081:SF8">
    <property type="entry name" value="ALPHA_BETA HYDROLASE FOLD-3 DOMAIN-CONTAINING PROTEIN-RELATED"/>
    <property type="match status" value="1"/>
</dbReference>
<dbReference type="PANTHER" id="PTHR48081">
    <property type="entry name" value="AB HYDROLASE SUPERFAMILY PROTEIN C4A8.06C"/>
    <property type="match status" value="1"/>
</dbReference>
<dbReference type="InterPro" id="IPR013094">
    <property type="entry name" value="AB_hydrolase_3"/>
</dbReference>
<evidence type="ECO:0000259" key="2">
    <source>
        <dbReference type="Pfam" id="PF07859"/>
    </source>
</evidence>
<name>A0AA45L9S8_9PSEU</name>
<keyword evidence="1 3" id="KW-0378">Hydrolase</keyword>
<proteinExistence type="predicted"/>
<protein>
    <submittedName>
        <fullName evidence="3">Alpha/beta hydrolase fold domain-containing protein</fullName>
    </submittedName>
</protein>
<gene>
    <name evidence="3" type="ORF">KCV87_04640</name>
</gene>
<dbReference type="EMBL" id="CP073249">
    <property type="protein sequence ID" value="QUF05395.1"/>
    <property type="molecule type" value="Genomic_DNA"/>
</dbReference>
<dbReference type="InterPro" id="IPR029058">
    <property type="entry name" value="AB_hydrolase_fold"/>
</dbReference>
<evidence type="ECO:0000313" key="3">
    <source>
        <dbReference type="EMBL" id="QUF05395.1"/>
    </source>
</evidence>
<accession>A0AA45L9S8</accession>
<feature type="domain" description="Alpha/beta hydrolase fold-3" evidence="2">
    <location>
        <begin position="70"/>
        <end position="275"/>
    </location>
</feature>
<dbReference type="GO" id="GO:0016787">
    <property type="term" value="F:hydrolase activity"/>
    <property type="evidence" value="ECO:0007669"/>
    <property type="project" value="UniProtKB-KW"/>
</dbReference>
<dbReference type="Proteomes" id="UP000677152">
    <property type="component" value="Chromosome"/>
</dbReference>
<evidence type="ECO:0000313" key="4">
    <source>
        <dbReference type="Proteomes" id="UP000677152"/>
    </source>
</evidence>
<reference evidence="3" key="1">
    <citation type="submission" date="2021-04" db="EMBL/GenBank/DDBJ databases">
        <title>Genomic sequence of Actinosynnema pretiosum subsp. pretiosum ATCC 31280 (C-14919).</title>
        <authorList>
            <person name="Bai L."/>
            <person name="Wang X."/>
            <person name="Xiao Y."/>
        </authorList>
    </citation>
    <scope>NUCLEOTIDE SEQUENCE</scope>
    <source>
        <strain evidence="3">ATCC 31280</strain>
    </source>
</reference>
<dbReference type="Pfam" id="PF07859">
    <property type="entry name" value="Abhydrolase_3"/>
    <property type="match status" value="1"/>
</dbReference>
<dbReference type="InterPro" id="IPR050300">
    <property type="entry name" value="GDXG_lipolytic_enzyme"/>
</dbReference>
<evidence type="ECO:0000256" key="1">
    <source>
        <dbReference type="ARBA" id="ARBA00022801"/>
    </source>
</evidence>